<evidence type="ECO:0000256" key="1">
    <source>
        <dbReference type="ARBA" id="ARBA00022741"/>
    </source>
</evidence>
<feature type="compositionally biased region" description="Basic and acidic residues" evidence="5">
    <location>
        <begin position="974"/>
        <end position="1006"/>
    </location>
</feature>
<dbReference type="InterPro" id="IPR043129">
    <property type="entry name" value="ATPase_NBD"/>
</dbReference>
<dbReference type="Proteomes" id="UP001281003">
    <property type="component" value="Unassembled WGS sequence"/>
</dbReference>
<dbReference type="CDD" id="cd10230">
    <property type="entry name" value="ASKHA_NBD_HSP70_HYOU1"/>
    <property type="match status" value="1"/>
</dbReference>
<dbReference type="Gene3D" id="1.20.1270.10">
    <property type="match status" value="1"/>
</dbReference>
<keyword evidence="7" id="KW-1185">Reference proteome</keyword>
<dbReference type="GO" id="GO:0030968">
    <property type="term" value="P:endoplasmic reticulum unfolded protein response"/>
    <property type="evidence" value="ECO:0007669"/>
    <property type="project" value="TreeGrafter"/>
</dbReference>
<evidence type="ECO:0000256" key="2">
    <source>
        <dbReference type="ARBA" id="ARBA00022824"/>
    </source>
</evidence>
<dbReference type="SUPFAM" id="SSF100934">
    <property type="entry name" value="Heat shock protein 70kD (HSP70), C-terminal subdomain"/>
    <property type="match status" value="1"/>
</dbReference>
<sequence length="1006" mass="109270">MARVSTLASPLRILLSAIFLFSAHVFAVSAVMGVDLGTEYIKAALVKPGIPLEIVLTKDSRRKEISAVAFKPSSNGPKKGVYPEREYGSDAMAIAPRFPGDVYPNLKAILGLPAGSAQVREYAERHPALKLEAHKTKGTAAFKSAGAFTQEEEAWLVEELLAMELQSIRANAEALAGPSSSVRSVVITVPPFYTVEEKRAVELAAELAGLKVLSLISDGLAVGLNYATSRQFPNVNKGEKAENHLIFDMGAGSTKATVLQMQSRTVKDVGKFNKTIQEVTVLGSGWDRTLGGDALNYLIVDDIIRQFIESPKAQKAGVSLEAVKFHGRTIAKLTKEAERLRHVLSANQNTQASFEGLYDDVDFKYKITRAEFEEMAAAHAQRVSVAVNDALTMAGLQIKDLDSVILHGGASRTPFVQKELEKVLGGAVEIRTNVNSDEAAVFGAGFRAAELSPSFRVKEIKTADIASYPAGMRWKNDEGKPKHQRLWTATSHLGAPAKEVTFNNIQDLTVNFYQLLMDGVEVDTKVFTTKNLTASVEALVEKHKCEKADIKFKVGVRLLSENGEVDVTKAAVECETDEPEKAGIVDGVKNLFGFGKKDKTEGEEDSASASTESSTSTSSTTTSTSSSASASASAESTEPKKKQLVQINVDFTLAPTGPASLLPKASVQTLKDRLKAFATSDRNRQLREEALNQLEAYTYKISDILDRESFIAHSTAAERELLQQKKDDASDWLYGDGADATREDFRAKLKELQAIVDPVLKRAEEAEKRPEILKGLQDALDNTKTFVKDIREKIAAYEAFHSSASASGSASSSIASSSSSTTEPPASSATAGDFDGLEDDVITTATPVDPMKALEKELGPVPPLYTLEDLKESEDLYTSISTWLELKVAEQDKLGPTDDPVLTVKELLEKREKLDKAGMALAMKGVKNFERTQAKKKGKASSTKKNGGGKATKKAATEEKPPKETAFSDEEIEEMLRRAMEEEKAREDAKKESKEGKEEGIKHEEL</sequence>
<feature type="region of interest" description="Disordered" evidence="5">
    <location>
        <begin position="928"/>
        <end position="1006"/>
    </location>
</feature>
<dbReference type="GO" id="GO:0140662">
    <property type="term" value="F:ATP-dependent protein folding chaperone"/>
    <property type="evidence" value="ECO:0007669"/>
    <property type="project" value="InterPro"/>
</dbReference>
<dbReference type="PANTHER" id="PTHR45639:SF3">
    <property type="entry name" value="HYPOXIA UP-REGULATED PROTEIN 1"/>
    <property type="match status" value="1"/>
</dbReference>
<dbReference type="AlphaFoldDB" id="A0AAE0PB99"/>
<comment type="caution">
    <text evidence="6">The sequence shown here is derived from an EMBL/GenBank/DDBJ whole genome shotgun (WGS) entry which is preliminary data.</text>
</comment>
<dbReference type="FunFam" id="1.20.1270.10:FF:000002">
    <property type="entry name" value="Heat shock 70 kDa protein 4"/>
    <property type="match status" value="1"/>
</dbReference>
<keyword evidence="3" id="KW-0067">ATP-binding</keyword>
<gene>
    <name evidence="6" type="ORF">B0T20DRAFT_414376</name>
</gene>
<reference evidence="6" key="2">
    <citation type="submission" date="2023-07" db="EMBL/GenBank/DDBJ databases">
        <authorList>
            <consortium name="Lawrence Berkeley National Laboratory"/>
            <person name="Haridas S."/>
            <person name="Hensen N."/>
            <person name="Bonometti L."/>
            <person name="Westerberg I."/>
            <person name="Brannstrom I.O."/>
            <person name="Guillou S."/>
            <person name="Cros-Aarteil S."/>
            <person name="Calhoun S."/>
            <person name="Kuo A."/>
            <person name="Mondo S."/>
            <person name="Pangilinan J."/>
            <person name="Riley R."/>
            <person name="LaButti K."/>
            <person name="Andreopoulos B."/>
            <person name="Lipzen A."/>
            <person name="Chen C."/>
            <person name="Yanf M."/>
            <person name="Daum C."/>
            <person name="Ng V."/>
            <person name="Clum A."/>
            <person name="Steindorff A."/>
            <person name="Ohm R."/>
            <person name="Martin F."/>
            <person name="Silar P."/>
            <person name="Natvig D."/>
            <person name="Lalanne C."/>
            <person name="Gautier V."/>
            <person name="Ament-velasquez S.L."/>
            <person name="Kruys A."/>
            <person name="Hutchinson M.I."/>
            <person name="Powell A.J."/>
            <person name="Barry K."/>
            <person name="Miller A.N."/>
            <person name="Grigoriev I.V."/>
            <person name="Debuchy R."/>
            <person name="Gladieux P."/>
            <person name="Thoren M.H."/>
            <person name="Johannesson H."/>
        </authorList>
    </citation>
    <scope>NUCLEOTIDE SEQUENCE</scope>
    <source>
        <strain evidence="6">FGSC 1904</strain>
    </source>
</reference>
<keyword evidence="2" id="KW-0256">Endoplasmic reticulum</keyword>
<dbReference type="Pfam" id="PF00012">
    <property type="entry name" value="HSP70"/>
    <property type="match status" value="1"/>
</dbReference>
<evidence type="ECO:0000256" key="3">
    <source>
        <dbReference type="ARBA" id="ARBA00022840"/>
    </source>
</evidence>
<evidence type="ECO:0000313" key="6">
    <source>
        <dbReference type="EMBL" id="KAK3396734.1"/>
    </source>
</evidence>
<dbReference type="Gene3D" id="3.30.420.40">
    <property type="match status" value="2"/>
</dbReference>
<accession>A0AAE0PB99</accession>
<feature type="compositionally biased region" description="Low complexity" evidence="5">
    <location>
        <begin position="607"/>
        <end position="636"/>
    </location>
</feature>
<feature type="compositionally biased region" description="Low complexity" evidence="5">
    <location>
        <begin position="806"/>
        <end position="831"/>
    </location>
</feature>
<dbReference type="GO" id="GO:0005524">
    <property type="term" value="F:ATP binding"/>
    <property type="evidence" value="ECO:0007669"/>
    <property type="project" value="UniProtKB-KW"/>
</dbReference>
<dbReference type="InterPro" id="IPR029048">
    <property type="entry name" value="HSP70_C_sf"/>
</dbReference>
<dbReference type="FunFam" id="3.90.640.10:FF:000039">
    <property type="entry name" value="Hsp70 family chaperone Lhs1/Orp150"/>
    <property type="match status" value="1"/>
</dbReference>
<evidence type="ECO:0000313" key="7">
    <source>
        <dbReference type="Proteomes" id="UP001281003"/>
    </source>
</evidence>
<name>A0AAE0PB99_SORBR</name>
<dbReference type="PRINTS" id="PR00301">
    <property type="entry name" value="HEATSHOCK70"/>
</dbReference>
<reference evidence="6" key="1">
    <citation type="journal article" date="2023" name="Mol. Phylogenet. Evol.">
        <title>Genome-scale phylogeny and comparative genomics of the fungal order Sordariales.</title>
        <authorList>
            <person name="Hensen N."/>
            <person name="Bonometti L."/>
            <person name="Westerberg I."/>
            <person name="Brannstrom I.O."/>
            <person name="Guillou S."/>
            <person name="Cros-Aarteil S."/>
            <person name="Calhoun S."/>
            <person name="Haridas S."/>
            <person name="Kuo A."/>
            <person name="Mondo S."/>
            <person name="Pangilinan J."/>
            <person name="Riley R."/>
            <person name="LaButti K."/>
            <person name="Andreopoulos B."/>
            <person name="Lipzen A."/>
            <person name="Chen C."/>
            <person name="Yan M."/>
            <person name="Daum C."/>
            <person name="Ng V."/>
            <person name="Clum A."/>
            <person name="Steindorff A."/>
            <person name="Ohm R.A."/>
            <person name="Martin F."/>
            <person name="Silar P."/>
            <person name="Natvig D.O."/>
            <person name="Lalanne C."/>
            <person name="Gautier V."/>
            <person name="Ament-Velasquez S.L."/>
            <person name="Kruys A."/>
            <person name="Hutchinson M.I."/>
            <person name="Powell A.J."/>
            <person name="Barry K."/>
            <person name="Miller A.N."/>
            <person name="Grigoriev I.V."/>
            <person name="Debuchy R."/>
            <person name="Gladieux P."/>
            <person name="Hiltunen Thoren M."/>
            <person name="Johannesson H."/>
        </authorList>
    </citation>
    <scope>NUCLEOTIDE SEQUENCE</scope>
    <source>
        <strain evidence="6">FGSC 1904</strain>
    </source>
</reference>
<organism evidence="6 7">
    <name type="scientific">Sordaria brevicollis</name>
    <dbReference type="NCBI Taxonomy" id="83679"/>
    <lineage>
        <taxon>Eukaryota</taxon>
        <taxon>Fungi</taxon>
        <taxon>Dikarya</taxon>
        <taxon>Ascomycota</taxon>
        <taxon>Pezizomycotina</taxon>
        <taxon>Sordariomycetes</taxon>
        <taxon>Sordariomycetidae</taxon>
        <taxon>Sordariales</taxon>
        <taxon>Sordariaceae</taxon>
        <taxon>Sordaria</taxon>
    </lineage>
</organism>
<dbReference type="InterPro" id="IPR029047">
    <property type="entry name" value="HSP70_peptide-bd_sf"/>
</dbReference>
<dbReference type="Gene3D" id="3.90.640.10">
    <property type="entry name" value="Actin, Chain A, domain 4"/>
    <property type="match status" value="1"/>
</dbReference>
<evidence type="ECO:0000256" key="4">
    <source>
        <dbReference type="ARBA" id="ARBA00023186"/>
    </source>
</evidence>
<keyword evidence="4" id="KW-0143">Chaperone</keyword>
<keyword evidence="1" id="KW-0547">Nucleotide-binding</keyword>
<feature type="region of interest" description="Disordered" evidence="5">
    <location>
        <begin position="596"/>
        <end position="641"/>
    </location>
</feature>
<dbReference type="Gene3D" id="2.60.34.10">
    <property type="entry name" value="Substrate Binding Domain Of DNAk, Chain A, domain 1"/>
    <property type="match status" value="1"/>
</dbReference>
<dbReference type="Gene3D" id="3.30.30.30">
    <property type="match status" value="1"/>
</dbReference>
<dbReference type="GO" id="GO:0034663">
    <property type="term" value="C:endoplasmic reticulum chaperone complex"/>
    <property type="evidence" value="ECO:0007669"/>
    <property type="project" value="TreeGrafter"/>
</dbReference>
<evidence type="ECO:0000256" key="5">
    <source>
        <dbReference type="SAM" id="MobiDB-lite"/>
    </source>
</evidence>
<dbReference type="InterPro" id="IPR013126">
    <property type="entry name" value="Hsp_70_fam"/>
</dbReference>
<dbReference type="PANTHER" id="PTHR45639">
    <property type="entry name" value="HSC70CB, ISOFORM G-RELATED"/>
    <property type="match status" value="1"/>
</dbReference>
<proteinExistence type="predicted"/>
<protein>
    <submittedName>
        <fullName evidence="6">Hsp70 protein-domain-containing protein</fullName>
    </submittedName>
</protein>
<dbReference type="SUPFAM" id="SSF53067">
    <property type="entry name" value="Actin-like ATPase domain"/>
    <property type="match status" value="2"/>
</dbReference>
<dbReference type="EMBL" id="JAUTDP010000008">
    <property type="protein sequence ID" value="KAK3396734.1"/>
    <property type="molecule type" value="Genomic_DNA"/>
</dbReference>
<feature type="region of interest" description="Disordered" evidence="5">
    <location>
        <begin position="806"/>
        <end position="838"/>
    </location>
</feature>